<dbReference type="PANTHER" id="PTHR24321">
    <property type="entry name" value="DEHYDROGENASES, SHORT CHAIN"/>
    <property type="match status" value="1"/>
</dbReference>
<dbReference type="RefSeq" id="WP_150021940.1">
    <property type="nucleotide sequence ID" value="NZ_VWOJ01000001.1"/>
</dbReference>
<dbReference type="PRINTS" id="PR00081">
    <property type="entry name" value="GDHRDH"/>
</dbReference>
<dbReference type="GO" id="GO:0016491">
    <property type="term" value="F:oxidoreductase activity"/>
    <property type="evidence" value="ECO:0007669"/>
    <property type="project" value="UniProtKB-KW"/>
</dbReference>
<dbReference type="SUPFAM" id="SSF51735">
    <property type="entry name" value="NAD(P)-binding Rossmann-fold domains"/>
    <property type="match status" value="1"/>
</dbReference>
<comment type="caution">
    <text evidence="3">The sequence shown here is derived from an EMBL/GenBank/DDBJ whole genome shotgun (WGS) entry which is preliminary data.</text>
</comment>
<dbReference type="AlphaFoldDB" id="A0A5M6ZJE7"/>
<sequence length="268" mass="27778">MPSLDNRIALVTGAGRGIGEAIARAFHREGAHVLVTDIDQQSADTLAAELGERAESLALDVGEEGDWLKVQAHVTTRHGGLDILVNNAGITGFLETEGPHDPEHFRLESWRAVHRVNLDGLALGCRAAIALMKHRKGGSIINMSSRSGVVGIPGAAAYAASKAAVRNHTRTVALYCAQMGYPIRCNALLPAAILTPMWDAMLGDGAQRDAILAGIAAGVPMGRFGTPREVAEAAVFLAGDASSYMTGTGLDLDGGILAGAEAAPGQGE</sequence>
<reference evidence="3 4" key="1">
    <citation type="submission" date="2019-09" db="EMBL/GenBank/DDBJ databases">
        <authorList>
            <person name="Kevbrin V."/>
            <person name="Grouzdev D.S."/>
        </authorList>
    </citation>
    <scope>NUCLEOTIDE SEQUENCE [LARGE SCALE GENOMIC DNA]</scope>
    <source>
        <strain evidence="3 4">G-192</strain>
    </source>
</reference>
<gene>
    <name evidence="3" type="ORF">F1654_02615</name>
</gene>
<dbReference type="Gene3D" id="3.40.50.720">
    <property type="entry name" value="NAD(P)-binding Rossmann-like Domain"/>
    <property type="match status" value="1"/>
</dbReference>
<protein>
    <submittedName>
        <fullName evidence="3">SDR family oxidoreductase</fullName>
    </submittedName>
</protein>
<evidence type="ECO:0000313" key="4">
    <source>
        <dbReference type="Proteomes" id="UP000325122"/>
    </source>
</evidence>
<evidence type="ECO:0000313" key="3">
    <source>
        <dbReference type="EMBL" id="KAA5804909.1"/>
    </source>
</evidence>
<dbReference type="InterPro" id="IPR002347">
    <property type="entry name" value="SDR_fam"/>
</dbReference>
<dbReference type="FunFam" id="3.40.50.720:FF:000084">
    <property type="entry name" value="Short-chain dehydrogenase reductase"/>
    <property type="match status" value="1"/>
</dbReference>
<evidence type="ECO:0000256" key="2">
    <source>
        <dbReference type="ARBA" id="ARBA00023002"/>
    </source>
</evidence>
<proteinExistence type="inferred from homology"/>
<comment type="similarity">
    <text evidence="1">Belongs to the short-chain dehydrogenases/reductases (SDR) family.</text>
</comment>
<dbReference type="PRINTS" id="PR00080">
    <property type="entry name" value="SDRFAMILY"/>
</dbReference>
<name>A0A5M6ZJE7_9PROT</name>
<dbReference type="PANTHER" id="PTHR24321:SF15">
    <property type="entry name" value="OXIDOREDUCTASE UCPA"/>
    <property type="match status" value="1"/>
</dbReference>
<dbReference type="Pfam" id="PF13561">
    <property type="entry name" value="adh_short_C2"/>
    <property type="match status" value="1"/>
</dbReference>
<keyword evidence="2" id="KW-0560">Oxidoreductase</keyword>
<dbReference type="Proteomes" id="UP000325122">
    <property type="component" value="Unassembled WGS sequence"/>
</dbReference>
<organism evidence="3 4">
    <name type="scientific">Alkalicaulis satelles</name>
    <dbReference type="NCBI Taxonomy" id="2609175"/>
    <lineage>
        <taxon>Bacteria</taxon>
        <taxon>Pseudomonadati</taxon>
        <taxon>Pseudomonadota</taxon>
        <taxon>Alphaproteobacteria</taxon>
        <taxon>Maricaulales</taxon>
        <taxon>Maricaulaceae</taxon>
        <taxon>Alkalicaulis</taxon>
    </lineage>
</organism>
<accession>A0A5M6ZJE7</accession>
<evidence type="ECO:0000256" key="1">
    <source>
        <dbReference type="ARBA" id="ARBA00006484"/>
    </source>
</evidence>
<dbReference type="InterPro" id="IPR036291">
    <property type="entry name" value="NAD(P)-bd_dom_sf"/>
</dbReference>
<keyword evidence="4" id="KW-1185">Reference proteome</keyword>
<dbReference type="EMBL" id="VWOJ01000001">
    <property type="protein sequence ID" value="KAA5804909.1"/>
    <property type="molecule type" value="Genomic_DNA"/>
</dbReference>